<evidence type="ECO:0000313" key="3">
    <source>
        <dbReference type="Proteomes" id="UP000507470"/>
    </source>
</evidence>
<sequence length="267" mass="32523">MLYGDLRMGSVSLPQVVAAMKYVCVTGSCVMSELYNLLQELDRRYFLLNDFRWEFSMLDRNQTDCISEDKARWMVQAVHGKYFSKRKWEYFVTHRPAPGSGVSFAEIEVMLCDIPNRMETQDEQNEAEKEREAKLRRQRLAEEEIEREKERLRKEREEQRRRKDEENKRLEGERIRKLNDDEERRKEEERLREEEELRRLKELEEKQRLEREKRQKEEEELYKDVEKLARDAKEEEKNAKNEEDQRRKNSSGFEIRGCMEACCSQKF</sequence>
<proteinExistence type="predicted"/>
<dbReference type="AlphaFoldDB" id="A0A6J8CSQ3"/>
<dbReference type="OrthoDB" id="6129702at2759"/>
<protein>
    <recommendedName>
        <fullName evidence="4">EF-hand domain-containing protein</fullName>
    </recommendedName>
</protein>
<evidence type="ECO:0008006" key="4">
    <source>
        <dbReference type="Google" id="ProtNLM"/>
    </source>
</evidence>
<dbReference type="Proteomes" id="UP000507470">
    <property type="component" value="Unassembled WGS sequence"/>
</dbReference>
<name>A0A6J8CSQ3_MYTCO</name>
<evidence type="ECO:0000256" key="1">
    <source>
        <dbReference type="SAM" id="MobiDB-lite"/>
    </source>
</evidence>
<feature type="region of interest" description="Disordered" evidence="1">
    <location>
        <begin position="209"/>
        <end position="251"/>
    </location>
</feature>
<reference evidence="2 3" key="1">
    <citation type="submission" date="2020-06" db="EMBL/GenBank/DDBJ databases">
        <authorList>
            <person name="Li R."/>
            <person name="Bekaert M."/>
        </authorList>
    </citation>
    <scope>NUCLEOTIDE SEQUENCE [LARGE SCALE GENOMIC DNA]</scope>
    <source>
        <strain evidence="3">wild</strain>
    </source>
</reference>
<feature type="compositionally biased region" description="Basic and acidic residues" evidence="1">
    <location>
        <begin position="209"/>
        <end position="247"/>
    </location>
</feature>
<gene>
    <name evidence="2" type="ORF">MCOR_33220</name>
</gene>
<dbReference type="EMBL" id="CACVKT020005969">
    <property type="protein sequence ID" value="CAC5398895.1"/>
    <property type="molecule type" value="Genomic_DNA"/>
</dbReference>
<keyword evidence="3" id="KW-1185">Reference proteome</keyword>
<organism evidence="2 3">
    <name type="scientific">Mytilus coruscus</name>
    <name type="common">Sea mussel</name>
    <dbReference type="NCBI Taxonomy" id="42192"/>
    <lineage>
        <taxon>Eukaryota</taxon>
        <taxon>Metazoa</taxon>
        <taxon>Spiralia</taxon>
        <taxon>Lophotrochozoa</taxon>
        <taxon>Mollusca</taxon>
        <taxon>Bivalvia</taxon>
        <taxon>Autobranchia</taxon>
        <taxon>Pteriomorphia</taxon>
        <taxon>Mytilida</taxon>
        <taxon>Mytiloidea</taxon>
        <taxon>Mytilidae</taxon>
        <taxon>Mytilinae</taxon>
        <taxon>Mytilus</taxon>
    </lineage>
</organism>
<accession>A0A6J8CSQ3</accession>
<evidence type="ECO:0000313" key="2">
    <source>
        <dbReference type="EMBL" id="CAC5398895.1"/>
    </source>
</evidence>